<dbReference type="Gene3D" id="1.25.40.10">
    <property type="entry name" value="Tetratricopeptide repeat domain"/>
    <property type="match status" value="3"/>
</dbReference>
<dbReference type="SUPFAM" id="SSF81901">
    <property type="entry name" value="HCP-like"/>
    <property type="match status" value="1"/>
</dbReference>
<dbReference type="Proteomes" id="UP000283269">
    <property type="component" value="Unassembled WGS sequence"/>
</dbReference>
<proteinExistence type="predicted"/>
<feature type="domain" description="CHAT" evidence="1">
    <location>
        <begin position="950"/>
        <end position="1243"/>
    </location>
</feature>
<dbReference type="OrthoDB" id="9991317at2759"/>
<dbReference type="InterPro" id="IPR024983">
    <property type="entry name" value="CHAT_dom"/>
</dbReference>
<dbReference type="EMBL" id="NHYD01003938">
    <property type="protein sequence ID" value="PPQ69273.1"/>
    <property type="molecule type" value="Genomic_DNA"/>
</dbReference>
<evidence type="ECO:0000313" key="2">
    <source>
        <dbReference type="EMBL" id="PPQ69273.1"/>
    </source>
</evidence>
<dbReference type="PANTHER" id="PTHR19959:SF119">
    <property type="entry name" value="FUNGAL LIPASE-LIKE DOMAIN-CONTAINING PROTEIN"/>
    <property type="match status" value="1"/>
</dbReference>
<dbReference type="STRING" id="93625.A0A409VSR3"/>
<sequence length="1244" mass="137155">MSLREEDEHLESAVTMSFKDLVVGPEVPSVDETPLTNSHMTIEDVQLDTHCTLRSDGDKFLNIYRVSKNKDDIDSSVRAYERAVQLAGADAQLPNYQYDYATALLERYTLVRDLSDIDLAISTMKTALKATPDGNNDITQCTGILSSLYIIRYESTMAMDDLSQAIEALRKTINAIHDDADRMVSNLYNISVLLQRRFRISHHDLVDISDAICFQQRLVDLMPESHPNMPAWMDSLGASLECRFQFTSDLGDISKAISALSKAIELTPDGDPQAVQRFGKRGILFRRRYHYGGAFTDISDAVQDHENALRIVPVDYPDIYELLGNVGNSYLSMYDYTENPEDISEAVIALQNALHLIPDGNPDIPGQWSNLGSALLRRFECTGDPKQISEAISAQQKAVELVLEGDAGLPSILNNLGHSYQIRFDVAGDLLDISEAISAHRKSICLTSESHIDMPGRLSNLGIALQCRADRTGDITDISEAIDAHRRAVELCRAGHAHMPVFLSSLGNAIYARFKAQTDPKDIDEAISLQQQAITLIGEEHVAMAVVLHHNLSLALKNRFSVSSKLDDIDTAVSSAEKALELTRQDRSSDLIMRLTNLGTVLHVRFEHFKCLDDICKAISVQEKAIQLTPDDHPSRSGLIVNMGLYMADRFEHEGNRTDIETAVVKYKEAASLTSGPPSIRLRAAKQWASTAKIIDGSGVASLEAYAMAISLLSQVAGMEKTIGLRHRNLYGISDLSTEAAATAFGVGKYELALEWLEQGRCLVWNQLNNLRTPLDHLSSEDSKLADDLSRVARELEAAGLRDEATSSGIDSDIMIEKATLQDEATANIRLAREWDALLAKVRSIHGLEDFLRPVKFQDLVKRTPDKGYIAVINIHEDRCDAIVLVGGAKNALHIPLHKFSYDDALRLVRLLRSFLTSHKTRTDQDMEGIEGETRGIRPYVNSSNPMTKILGDLWAGVVNPVLQALGISSSPEHLKRLWWCPTGPLSFLPIHAAGIYNGTSNICVSDCVISSYIPTVSSLVESAQLLSAEYSGGSKVLIIGQADAPGLPPLPGAKLEVHVLKEKFSSANVQFSCLEGPLATIDRTMKEMEAHSCIHFACHAIQETSHPLNSGFYLSDGRLELWTMIKIQTKNAEFAFLSACQTSKGNDWLSEEAVHLAAGMLAVGYRGVVATMWSIQDRYGVKVAEDFYSDLFNRRRETSEKKGMVGGAGAAYALHYAVKCLRRELGDSPSAMLAWVPYVHMGV</sequence>
<name>A0A409VSR3_PSICY</name>
<dbReference type="Pfam" id="PF12770">
    <property type="entry name" value="CHAT"/>
    <property type="match status" value="1"/>
</dbReference>
<dbReference type="AlphaFoldDB" id="A0A409VSR3"/>
<gene>
    <name evidence="2" type="ORF">CVT25_005930</name>
</gene>
<protein>
    <recommendedName>
        <fullName evidence="1">CHAT domain-containing protein</fullName>
    </recommendedName>
</protein>
<accession>A0A409VSR3</accession>
<organism evidence="2 3">
    <name type="scientific">Psilocybe cyanescens</name>
    <dbReference type="NCBI Taxonomy" id="93625"/>
    <lineage>
        <taxon>Eukaryota</taxon>
        <taxon>Fungi</taxon>
        <taxon>Dikarya</taxon>
        <taxon>Basidiomycota</taxon>
        <taxon>Agaricomycotina</taxon>
        <taxon>Agaricomycetes</taxon>
        <taxon>Agaricomycetidae</taxon>
        <taxon>Agaricales</taxon>
        <taxon>Agaricineae</taxon>
        <taxon>Strophariaceae</taxon>
        <taxon>Psilocybe</taxon>
    </lineage>
</organism>
<evidence type="ECO:0000313" key="3">
    <source>
        <dbReference type="Proteomes" id="UP000283269"/>
    </source>
</evidence>
<keyword evidence="3" id="KW-1185">Reference proteome</keyword>
<comment type="caution">
    <text evidence="2">The sequence shown here is derived from an EMBL/GenBank/DDBJ whole genome shotgun (WGS) entry which is preliminary data.</text>
</comment>
<reference evidence="2 3" key="1">
    <citation type="journal article" date="2018" name="Evol. Lett.">
        <title>Horizontal gene cluster transfer increased hallucinogenic mushroom diversity.</title>
        <authorList>
            <person name="Reynolds H.T."/>
            <person name="Vijayakumar V."/>
            <person name="Gluck-Thaler E."/>
            <person name="Korotkin H.B."/>
            <person name="Matheny P.B."/>
            <person name="Slot J.C."/>
        </authorList>
    </citation>
    <scope>NUCLEOTIDE SEQUENCE [LARGE SCALE GENOMIC DNA]</scope>
    <source>
        <strain evidence="2 3">2631</strain>
    </source>
</reference>
<evidence type="ECO:0000259" key="1">
    <source>
        <dbReference type="Pfam" id="PF12770"/>
    </source>
</evidence>
<dbReference type="InterPro" id="IPR011990">
    <property type="entry name" value="TPR-like_helical_dom_sf"/>
</dbReference>
<dbReference type="InParanoid" id="A0A409VSR3"/>
<dbReference type="PANTHER" id="PTHR19959">
    <property type="entry name" value="KINESIN LIGHT CHAIN"/>
    <property type="match status" value="1"/>
</dbReference>
<dbReference type="SUPFAM" id="SSF48452">
    <property type="entry name" value="TPR-like"/>
    <property type="match status" value="1"/>
</dbReference>